<dbReference type="GO" id="GO:0008270">
    <property type="term" value="F:zinc ion binding"/>
    <property type="evidence" value="ECO:0007669"/>
    <property type="project" value="InterPro"/>
</dbReference>
<dbReference type="GO" id="GO:0003871">
    <property type="term" value="F:5-methyltetrahydropteroyltriglutamate-homocysteine S-methyltransferase activity"/>
    <property type="evidence" value="ECO:0007669"/>
    <property type="project" value="InterPro"/>
</dbReference>
<dbReference type="GO" id="GO:0008652">
    <property type="term" value="P:amino acid biosynthetic process"/>
    <property type="evidence" value="ECO:0007669"/>
    <property type="project" value="InterPro"/>
</dbReference>
<sequence>MISSYTLGIYPRSEELIEATRKNTSNLSSLFLSETKDYISLQKKAKLGYVCDPLLQWDDIFRPFAQLKSVKFAALNRNYEMNTFYRRLSFENSITGGGNIVKTNVASTLLPKNRAVCIPEPYTFAERHLSSKHKTKDEFVIDLAKMLRKEVLSLVKAGFKLIQLVGPSIAYNINKVDLDLVKDGLDILTRDVKATTILHFYFGDVSKKIERLLDLPVSGLGFDPITTPINAIKKHSFSGKSLAIGLVNSYTTQVENKKKCISEINQLVSKTRPKEVFVTTNFDLEYIPKQFAQKKILVLGEIARGVKYV</sequence>
<reference evidence="2" key="1">
    <citation type="journal article" date="2015" name="Nature">
        <title>Complex archaea that bridge the gap between prokaryotes and eukaryotes.</title>
        <authorList>
            <person name="Spang A."/>
            <person name="Saw J.H."/>
            <person name="Jorgensen S.L."/>
            <person name="Zaremba-Niedzwiedzka K."/>
            <person name="Martijn J."/>
            <person name="Lind A.E."/>
            <person name="van Eijk R."/>
            <person name="Schleper C."/>
            <person name="Guy L."/>
            <person name="Ettema T.J."/>
        </authorList>
    </citation>
    <scope>NUCLEOTIDE SEQUENCE</scope>
</reference>
<accession>A0A0F9J5Q0</accession>
<dbReference type="EMBL" id="LAZR01010825">
    <property type="protein sequence ID" value="KKM64843.1"/>
    <property type="molecule type" value="Genomic_DNA"/>
</dbReference>
<dbReference type="InterPro" id="IPR038071">
    <property type="entry name" value="UROD/MetE-like_sf"/>
</dbReference>
<comment type="caution">
    <text evidence="2">The sequence shown here is derived from an EMBL/GenBank/DDBJ whole genome shotgun (WGS) entry which is preliminary data.</text>
</comment>
<name>A0A0F9J5Q0_9ZZZZ</name>
<gene>
    <name evidence="2" type="ORF">LCGC14_1497260</name>
</gene>
<dbReference type="InterPro" id="IPR013215">
    <property type="entry name" value="Cbl-indep_Met_Synth_N"/>
</dbReference>
<evidence type="ECO:0000313" key="2">
    <source>
        <dbReference type="EMBL" id="KKM64843.1"/>
    </source>
</evidence>
<dbReference type="Pfam" id="PF08267">
    <property type="entry name" value="Meth_synt_1"/>
    <property type="match status" value="1"/>
</dbReference>
<dbReference type="Gene3D" id="3.20.20.210">
    <property type="match status" value="1"/>
</dbReference>
<proteinExistence type="predicted"/>
<feature type="domain" description="Cobalamin-independent methionine synthase MetE N-terminal" evidence="1">
    <location>
        <begin position="120"/>
        <end position="267"/>
    </location>
</feature>
<dbReference type="SUPFAM" id="SSF51726">
    <property type="entry name" value="UROD/MetE-like"/>
    <property type="match status" value="1"/>
</dbReference>
<dbReference type="AlphaFoldDB" id="A0A0F9J5Q0"/>
<protein>
    <recommendedName>
        <fullName evidence="1">Cobalamin-independent methionine synthase MetE N-terminal domain-containing protein</fullName>
    </recommendedName>
</protein>
<evidence type="ECO:0000259" key="1">
    <source>
        <dbReference type="Pfam" id="PF08267"/>
    </source>
</evidence>
<organism evidence="2">
    <name type="scientific">marine sediment metagenome</name>
    <dbReference type="NCBI Taxonomy" id="412755"/>
    <lineage>
        <taxon>unclassified sequences</taxon>
        <taxon>metagenomes</taxon>
        <taxon>ecological metagenomes</taxon>
    </lineage>
</organism>